<name>A0ABU5VX04_9BACT</name>
<gene>
    <name evidence="10" type="ORF">SHI21_15210</name>
</gene>
<protein>
    <submittedName>
        <fullName evidence="10">YeeE/YedE thiosulfate transporter family protein</fullName>
    </submittedName>
</protein>
<evidence type="ECO:0000313" key="11">
    <source>
        <dbReference type="Proteomes" id="UP001302274"/>
    </source>
</evidence>
<feature type="transmembrane region" description="Helical" evidence="9">
    <location>
        <begin position="43"/>
        <end position="63"/>
    </location>
</feature>
<keyword evidence="6 9" id="KW-1133">Transmembrane helix</keyword>
<dbReference type="PANTHER" id="PTHR30574:SF1">
    <property type="entry name" value="SULPHUR TRANSPORT DOMAIN-CONTAINING PROTEIN"/>
    <property type="match status" value="1"/>
</dbReference>
<feature type="transmembrane region" description="Helical" evidence="9">
    <location>
        <begin position="75"/>
        <end position="93"/>
    </location>
</feature>
<evidence type="ECO:0000256" key="9">
    <source>
        <dbReference type="SAM" id="Phobius"/>
    </source>
</evidence>
<keyword evidence="5 9" id="KW-0812">Transmembrane</keyword>
<evidence type="ECO:0000256" key="4">
    <source>
        <dbReference type="ARBA" id="ARBA00022519"/>
    </source>
</evidence>
<keyword evidence="7 9" id="KW-0472">Membrane</keyword>
<comment type="similarity">
    <text evidence="8">Belongs to the TsuA/YedE (TC 9.B.102) family.</text>
</comment>
<evidence type="ECO:0000256" key="6">
    <source>
        <dbReference type="ARBA" id="ARBA00022989"/>
    </source>
</evidence>
<keyword evidence="3" id="KW-1003">Cell membrane</keyword>
<evidence type="ECO:0000313" key="10">
    <source>
        <dbReference type="EMBL" id="MEA9357576.1"/>
    </source>
</evidence>
<keyword evidence="11" id="KW-1185">Reference proteome</keyword>
<organism evidence="10 11">
    <name type="scientific">Bacteriovorax antarcticus</name>
    <dbReference type="NCBI Taxonomy" id="3088717"/>
    <lineage>
        <taxon>Bacteria</taxon>
        <taxon>Pseudomonadati</taxon>
        <taxon>Bdellovibrionota</taxon>
        <taxon>Bacteriovoracia</taxon>
        <taxon>Bacteriovoracales</taxon>
        <taxon>Bacteriovoracaceae</taxon>
        <taxon>Bacteriovorax</taxon>
    </lineage>
</organism>
<dbReference type="EMBL" id="JAYGJQ010000002">
    <property type="protein sequence ID" value="MEA9357576.1"/>
    <property type="molecule type" value="Genomic_DNA"/>
</dbReference>
<comment type="subcellular location">
    <subcellularLocation>
        <location evidence="1">Cell inner membrane</location>
        <topology evidence="1">Multi-pass membrane protein</topology>
    </subcellularLocation>
</comment>
<proteinExistence type="inferred from homology"/>
<dbReference type="Pfam" id="PF04143">
    <property type="entry name" value="Sulf_transp"/>
    <property type="match status" value="1"/>
</dbReference>
<dbReference type="InterPro" id="IPR007272">
    <property type="entry name" value="Sulf_transp_TsuA/YedE"/>
</dbReference>
<keyword evidence="2" id="KW-0813">Transport</keyword>
<evidence type="ECO:0000256" key="3">
    <source>
        <dbReference type="ARBA" id="ARBA00022475"/>
    </source>
</evidence>
<dbReference type="Proteomes" id="UP001302274">
    <property type="component" value="Unassembled WGS sequence"/>
</dbReference>
<comment type="caution">
    <text evidence="10">The sequence shown here is derived from an EMBL/GenBank/DDBJ whole genome shotgun (WGS) entry which is preliminary data.</text>
</comment>
<sequence>MINAIIGGVLIGLAVSLMLLFNGRVTGISGILGGIIKPQKNDLNWRVAFVGGLLFGGIILRFLKPEAFIQVSSALSIDYIIAGLLVGFGTLLGNGCTSGHGVCGISRLSIRSIVATLTFILFGVISVLIFKFVRGSL</sequence>
<evidence type="ECO:0000256" key="8">
    <source>
        <dbReference type="ARBA" id="ARBA00035655"/>
    </source>
</evidence>
<dbReference type="RefSeq" id="WP_323577642.1">
    <property type="nucleotide sequence ID" value="NZ_JAYGJQ010000002.1"/>
</dbReference>
<dbReference type="PANTHER" id="PTHR30574">
    <property type="entry name" value="INNER MEMBRANE PROTEIN YEDE"/>
    <property type="match status" value="1"/>
</dbReference>
<reference evidence="10 11" key="1">
    <citation type="submission" date="2023-11" db="EMBL/GenBank/DDBJ databases">
        <title>A Novel Polar Bacteriovorax (B. antarcticus) Isolated from the Biocrust in Antarctica.</title>
        <authorList>
            <person name="Mun W."/>
            <person name="Choi S.Y."/>
            <person name="Mitchell R.J."/>
        </authorList>
    </citation>
    <scope>NUCLEOTIDE SEQUENCE [LARGE SCALE GENOMIC DNA]</scope>
    <source>
        <strain evidence="10 11">PP10</strain>
    </source>
</reference>
<evidence type="ECO:0000256" key="1">
    <source>
        <dbReference type="ARBA" id="ARBA00004429"/>
    </source>
</evidence>
<evidence type="ECO:0000256" key="7">
    <source>
        <dbReference type="ARBA" id="ARBA00023136"/>
    </source>
</evidence>
<keyword evidence="4" id="KW-0997">Cell inner membrane</keyword>
<evidence type="ECO:0000256" key="5">
    <source>
        <dbReference type="ARBA" id="ARBA00022692"/>
    </source>
</evidence>
<evidence type="ECO:0000256" key="2">
    <source>
        <dbReference type="ARBA" id="ARBA00022448"/>
    </source>
</evidence>
<accession>A0ABU5VX04</accession>
<feature type="transmembrane region" description="Helical" evidence="9">
    <location>
        <begin position="113"/>
        <end position="133"/>
    </location>
</feature>